<protein>
    <submittedName>
        <fullName evidence="2">Uncharacterized protein</fullName>
    </submittedName>
</protein>
<keyword evidence="3" id="KW-1185">Reference proteome</keyword>
<organism evidence="2 3">
    <name type="scientific">Pseudomonas serbiensis</name>
    <dbReference type="NCBI Taxonomy" id="3064350"/>
    <lineage>
        <taxon>Bacteria</taxon>
        <taxon>Pseudomonadati</taxon>
        <taxon>Pseudomonadota</taxon>
        <taxon>Gammaproteobacteria</taxon>
        <taxon>Pseudomonadales</taxon>
        <taxon>Pseudomonadaceae</taxon>
        <taxon>Pseudomonas</taxon>
    </lineage>
</organism>
<dbReference type="EMBL" id="JAUQOO010000002">
    <property type="protein sequence ID" value="MDO7925751.1"/>
    <property type="molecule type" value="Genomic_DNA"/>
</dbReference>
<evidence type="ECO:0000256" key="1">
    <source>
        <dbReference type="SAM" id="Coils"/>
    </source>
</evidence>
<keyword evidence="1" id="KW-0175">Coiled coil</keyword>
<feature type="coiled-coil region" evidence="1">
    <location>
        <begin position="139"/>
        <end position="195"/>
    </location>
</feature>
<name>A0ABT9CJU2_9PSED</name>
<comment type="caution">
    <text evidence="2">The sequence shown here is derived from an EMBL/GenBank/DDBJ whole genome shotgun (WGS) entry which is preliminary data.</text>
</comment>
<reference evidence="2 3" key="1">
    <citation type="submission" date="2023-07" db="EMBL/GenBank/DDBJ databases">
        <title>Identification of four novel Pseudomonas species associated with bacterial leaf spot of cucurbits.</title>
        <authorList>
            <person name="Fullem K.R."/>
        </authorList>
    </citation>
    <scope>NUCLEOTIDE SEQUENCE [LARGE SCALE GENOMIC DNA]</scope>
    <source>
        <strain evidence="2 3">KFB 138</strain>
    </source>
</reference>
<gene>
    <name evidence="2" type="ORF">Q6A51_03120</name>
</gene>
<evidence type="ECO:0000313" key="3">
    <source>
        <dbReference type="Proteomes" id="UP001223016"/>
    </source>
</evidence>
<accession>A0ABT9CJU2</accession>
<proteinExistence type="predicted"/>
<evidence type="ECO:0000313" key="2">
    <source>
        <dbReference type="EMBL" id="MDO7925751.1"/>
    </source>
</evidence>
<sequence length="282" mass="31052">MINHIINTTFLTRENFMEEFQNHLHKLPDFLQKELAGQVGNTVGMAPSQVVARYRVSAEHLAASKLAVIAPQDLSDAKLYLGHMSHTKESIESQVAHQNAGMTWIGFTMNIYNAHIALESNRFLAEFAQRIAPVAGRLAEQEQLQAQHLAAEAARLQAQHVAEEAARIKAEEEARELARRQIEEAKQAALALARSQVEEAARTLAARQAQSETVENQPQVATQSVAWIPGPEASQQIKLAMSSLGASIEVAIMAFHEAMQPHADLSDDIHFDEVLRMSQAAA</sequence>
<dbReference type="Proteomes" id="UP001223016">
    <property type="component" value="Unassembled WGS sequence"/>
</dbReference>
<dbReference type="RefSeq" id="WP_304574115.1">
    <property type="nucleotide sequence ID" value="NZ_JAUQOO010000002.1"/>
</dbReference>